<dbReference type="PROSITE" id="PS51186">
    <property type="entry name" value="GNAT"/>
    <property type="match status" value="1"/>
</dbReference>
<dbReference type="Pfam" id="PF13549">
    <property type="entry name" value="ATP-grasp_5"/>
    <property type="match status" value="1"/>
</dbReference>
<keyword evidence="5" id="KW-0012">Acyltransferase</keyword>
<keyword evidence="3" id="KW-0067">ATP-binding</keyword>
<gene>
    <name evidence="5" type="ORF">ACFOEK_04920</name>
</gene>
<feature type="domain" description="N-acetyltransferase" evidence="4">
    <location>
        <begin position="737"/>
        <end position="898"/>
    </location>
</feature>
<dbReference type="Pfam" id="PF13302">
    <property type="entry name" value="Acetyltransf_3"/>
    <property type="match status" value="1"/>
</dbReference>
<dbReference type="SUPFAM" id="SSF55729">
    <property type="entry name" value="Acyl-CoA N-acyltransferases (Nat)"/>
    <property type="match status" value="1"/>
</dbReference>
<dbReference type="EMBL" id="JBHRSZ010000002">
    <property type="protein sequence ID" value="MFC3150359.1"/>
    <property type="molecule type" value="Genomic_DNA"/>
</dbReference>
<dbReference type="SUPFAM" id="SSF56059">
    <property type="entry name" value="Glutathione synthetase ATP-binding domain-like"/>
    <property type="match status" value="1"/>
</dbReference>
<dbReference type="InterPro" id="IPR051538">
    <property type="entry name" value="Acyl-CoA_Synth/Transferase"/>
</dbReference>
<dbReference type="Pfam" id="PF13607">
    <property type="entry name" value="Succ_CoA_lig"/>
    <property type="match status" value="1"/>
</dbReference>
<keyword evidence="2" id="KW-0547">Nucleotide-binding</keyword>
<dbReference type="InterPro" id="IPR016102">
    <property type="entry name" value="Succinyl-CoA_synth-like"/>
</dbReference>
<dbReference type="EC" id="2.3.1.-" evidence="5"/>
<dbReference type="InterPro" id="IPR003781">
    <property type="entry name" value="CoA-bd"/>
</dbReference>
<dbReference type="PANTHER" id="PTHR43334">
    <property type="entry name" value="ACETATE--COA LIGASE [ADP-FORMING]"/>
    <property type="match status" value="1"/>
</dbReference>
<dbReference type="RefSeq" id="WP_386717018.1">
    <property type="nucleotide sequence ID" value="NZ_JBHRSZ010000002.1"/>
</dbReference>
<sequence>MATKYLKYFFEPRSIAVIGASDKEGKMGQIVLKNLLESDYSGQIYAVNKQKSGDIQGVPTYKRIKSLPEKLDLAVVCTPPETLLLIMQQLVWKGVRAVMLLTGGLSRKHSWFDNNLNQAVLRLAKVNNVRVIGPNTLGLMSSVNPINISYGHLPIHKGNVAYVGQSGTVASSVLDWGHAHGFGFSHFINLDDRGDVDLADIVDYLSLHRSVRVILLHVEHIRRPEKFIAAVGAAAKAKLVVAVRTGDSEGVIGDGHRVAQGIHDSGRIYKQMFRRLGVMQLRSPLDLMESLPILEQQRRFKGNRLAILSNSIGMAMVATDRLYDHSRSELVKLSDKTIEQLNKVLPRYWSQKSPVDLEVGASAKTYIKAAEIISQDPNVDHLLILHVPSAHAHSYEIAEALVQHRDKLRIPIMTCWVGEGSLAKARSLFDQHGIPSFNSPEVAAQAFRQSVNYHYSLTILRETPLRLRLDECKDATVDILDRYIKGDELAPDTLVTLLSQYGLKVVDTAFDDDPVSLIRKVEKLGYPVNLTIINQRRLTPFSYRDDPLKWRGCQRNIVDANELAQAAETLVKRYKKQDPNERLICFSAQKVLKPTLGLQFNMGVTRDDVFGPLIFFGAGGSTVNIRSDRQVAFPPLNMTLASDLIRRSYVSHLLSDFGEIGELQKKILAKTLVTLSQLVMDHPKLALLEVSAQFEHKDQLVIYDASGTVGYPSQPLFHGYPEELTSHYTLKRSKQEVTLRPIMAEDAHAIIEFQESISPEANRFRFFHRQARFSATEIARLTQIDYDREMAFVATQRKSHSQEEKILGEVRTWTDPDNVSSEFAVMVQDQQTGEGLGMALMKKMISYCRKRGTLSMVGTVLPDNSGMLKLAEKLGFETQYNQEEQVTELFLPLNKPKESWQKVRLAALAGKESAHKKS</sequence>
<dbReference type="Gene3D" id="3.40.50.261">
    <property type="entry name" value="Succinyl-CoA synthetase domains"/>
    <property type="match status" value="2"/>
</dbReference>
<dbReference type="InterPro" id="IPR032875">
    <property type="entry name" value="Succ_CoA_lig_flav_dom"/>
</dbReference>
<dbReference type="SUPFAM" id="SSF52210">
    <property type="entry name" value="Succinyl-CoA synthetase domains"/>
    <property type="match status" value="2"/>
</dbReference>
<dbReference type="InterPro" id="IPR013815">
    <property type="entry name" value="ATP_grasp_subdomain_1"/>
</dbReference>
<evidence type="ECO:0000313" key="6">
    <source>
        <dbReference type="Proteomes" id="UP001595476"/>
    </source>
</evidence>
<dbReference type="PANTHER" id="PTHR43334:SF1">
    <property type="entry name" value="3-HYDROXYPROPIONATE--COA LIGASE [ADP-FORMING]"/>
    <property type="match status" value="1"/>
</dbReference>
<keyword evidence="1" id="KW-0436">Ligase</keyword>
<dbReference type="Proteomes" id="UP001595476">
    <property type="component" value="Unassembled WGS sequence"/>
</dbReference>
<dbReference type="InterPro" id="IPR016181">
    <property type="entry name" value="Acyl_CoA_acyltransferase"/>
</dbReference>
<dbReference type="InterPro" id="IPR000182">
    <property type="entry name" value="GNAT_dom"/>
</dbReference>
<dbReference type="SUPFAM" id="SSF51735">
    <property type="entry name" value="NAD(P)-binding Rossmann-fold domains"/>
    <property type="match status" value="1"/>
</dbReference>
<evidence type="ECO:0000259" key="4">
    <source>
        <dbReference type="PROSITE" id="PS51186"/>
    </source>
</evidence>
<dbReference type="Gene3D" id="3.30.470.20">
    <property type="entry name" value="ATP-grasp fold, B domain"/>
    <property type="match status" value="1"/>
</dbReference>
<dbReference type="Gene3D" id="3.40.630.30">
    <property type="match status" value="1"/>
</dbReference>
<dbReference type="Gene3D" id="3.30.1490.20">
    <property type="entry name" value="ATP-grasp fold, A domain"/>
    <property type="match status" value="1"/>
</dbReference>
<comment type="caution">
    <text evidence="5">The sequence shown here is derived from an EMBL/GenBank/DDBJ whole genome shotgun (WGS) entry which is preliminary data.</text>
</comment>
<evidence type="ECO:0000313" key="5">
    <source>
        <dbReference type="EMBL" id="MFC3150359.1"/>
    </source>
</evidence>
<protein>
    <submittedName>
        <fullName evidence="5">GNAT family N-acetyltransferase</fullName>
        <ecNumber evidence="5">2.3.1.-</ecNumber>
    </submittedName>
</protein>
<name>A0ABV7H8W0_9GAMM</name>
<dbReference type="GO" id="GO:0016746">
    <property type="term" value="F:acyltransferase activity"/>
    <property type="evidence" value="ECO:0007669"/>
    <property type="project" value="UniProtKB-KW"/>
</dbReference>
<accession>A0ABV7H8W0</accession>
<keyword evidence="5" id="KW-0808">Transferase</keyword>
<dbReference type="InterPro" id="IPR036291">
    <property type="entry name" value="NAD(P)-bd_dom_sf"/>
</dbReference>
<evidence type="ECO:0000256" key="3">
    <source>
        <dbReference type="ARBA" id="ARBA00022840"/>
    </source>
</evidence>
<evidence type="ECO:0000256" key="1">
    <source>
        <dbReference type="ARBA" id="ARBA00022598"/>
    </source>
</evidence>
<reference evidence="6" key="1">
    <citation type="journal article" date="2019" name="Int. J. Syst. Evol. Microbiol.">
        <title>The Global Catalogue of Microorganisms (GCM) 10K type strain sequencing project: providing services to taxonomists for standard genome sequencing and annotation.</title>
        <authorList>
            <consortium name="The Broad Institute Genomics Platform"/>
            <consortium name="The Broad Institute Genome Sequencing Center for Infectious Disease"/>
            <person name="Wu L."/>
            <person name="Ma J."/>
        </authorList>
    </citation>
    <scope>NUCLEOTIDE SEQUENCE [LARGE SCALE GENOMIC DNA]</scope>
    <source>
        <strain evidence="6">KCTC 52438</strain>
    </source>
</reference>
<keyword evidence="6" id="KW-1185">Reference proteome</keyword>
<dbReference type="Pfam" id="PF13380">
    <property type="entry name" value="CoA_binding_2"/>
    <property type="match status" value="1"/>
</dbReference>
<evidence type="ECO:0000256" key="2">
    <source>
        <dbReference type="ARBA" id="ARBA00022741"/>
    </source>
</evidence>
<dbReference type="SMART" id="SM00881">
    <property type="entry name" value="CoA_binding"/>
    <property type="match status" value="1"/>
</dbReference>
<organism evidence="5 6">
    <name type="scientific">Litoribrevibacter euphylliae</name>
    <dbReference type="NCBI Taxonomy" id="1834034"/>
    <lineage>
        <taxon>Bacteria</taxon>
        <taxon>Pseudomonadati</taxon>
        <taxon>Pseudomonadota</taxon>
        <taxon>Gammaproteobacteria</taxon>
        <taxon>Oceanospirillales</taxon>
        <taxon>Oceanospirillaceae</taxon>
        <taxon>Litoribrevibacter</taxon>
    </lineage>
</organism>
<dbReference type="Gene3D" id="3.40.50.720">
    <property type="entry name" value="NAD(P)-binding Rossmann-like Domain"/>
    <property type="match status" value="1"/>
</dbReference>
<proteinExistence type="predicted"/>